<evidence type="ECO:0000313" key="2">
    <source>
        <dbReference type="EMBL" id="MEJ5977130.1"/>
    </source>
</evidence>
<sequence>MRKIFINSLAIAATVLAATPAFAADAKLVWKDLDLTTEAGKAELDSRIDAAATQVCSPGAITGSRISRGASATCLADARNAMKTQIAAKTAQGRVASNVR</sequence>
<comment type="caution">
    <text evidence="2">The sequence shown here is derived from an EMBL/GenBank/DDBJ whole genome shotgun (WGS) entry which is preliminary data.</text>
</comment>
<dbReference type="InterPro" id="IPR030972">
    <property type="entry name" value="UrcA_uranyl"/>
</dbReference>
<dbReference type="RefSeq" id="WP_339587079.1">
    <property type="nucleotide sequence ID" value="NZ_JBBHJZ010000002.1"/>
</dbReference>
<evidence type="ECO:0000256" key="1">
    <source>
        <dbReference type="SAM" id="SignalP"/>
    </source>
</evidence>
<accession>A0ABU8RVL9</accession>
<dbReference type="NCBIfam" id="TIGR04433">
    <property type="entry name" value="UrcA_uranyl"/>
    <property type="match status" value="1"/>
</dbReference>
<dbReference type="EMBL" id="JBBHJZ010000002">
    <property type="protein sequence ID" value="MEJ5977130.1"/>
    <property type="molecule type" value="Genomic_DNA"/>
</dbReference>
<evidence type="ECO:0000313" key="3">
    <source>
        <dbReference type="Proteomes" id="UP001361239"/>
    </source>
</evidence>
<reference evidence="2 3" key="1">
    <citation type="submission" date="2024-03" db="EMBL/GenBank/DDBJ databases">
        <authorList>
            <person name="Jo J.-H."/>
        </authorList>
    </citation>
    <scope>NUCLEOTIDE SEQUENCE [LARGE SCALE GENOMIC DNA]</scope>
    <source>
        <strain evidence="2 3">PS1R-30</strain>
    </source>
</reference>
<feature type="chain" id="PRO_5046002369" evidence="1">
    <location>
        <begin position="24"/>
        <end position="100"/>
    </location>
</feature>
<keyword evidence="1" id="KW-0732">Signal</keyword>
<gene>
    <name evidence="2" type="ORF">WG901_10825</name>
</gene>
<proteinExistence type="predicted"/>
<feature type="signal peptide" evidence="1">
    <location>
        <begin position="1"/>
        <end position="23"/>
    </location>
</feature>
<keyword evidence="3" id="KW-1185">Reference proteome</keyword>
<dbReference type="Proteomes" id="UP001361239">
    <property type="component" value="Unassembled WGS sequence"/>
</dbReference>
<name>A0ABU8RVL9_9SPHN</name>
<organism evidence="2 3">
    <name type="scientific">Novosphingobium anseongense</name>
    <dbReference type="NCBI Taxonomy" id="3133436"/>
    <lineage>
        <taxon>Bacteria</taxon>
        <taxon>Pseudomonadati</taxon>
        <taxon>Pseudomonadota</taxon>
        <taxon>Alphaproteobacteria</taxon>
        <taxon>Sphingomonadales</taxon>
        <taxon>Sphingomonadaceae</taxon>
        <taxon>Novosphingobium</taxon>
    </lineage>
</organism>
<protein>
    <submittedName>
        <fullName evidence="2">UrcA family protein</fullName>
    </submittedName>
</protein>